<dbReference type="HOGENOM" id="CLU_081944_0_0_1"/>
<feature type="region of interest" description="Disordered" evidence="7">
    <location>
        <begin position="37"/>
        <end position="87"/>
    </location>
</feature>
<evidence type="ECO:0000256" key="6">
    <source>
        <dbReference type="RuleBase" id="RU000682"/>
    </source>
</evidence>
<dbReference type="OrthoDB" id="6159439at2759"/>
<keyword evidence="4 5" id="KW-0539">Nucleus</keyword>
<evidence type="ECO:0000259" key="8">
    <source>
        <dbReference type="PROSITE" id="PS50071"/>
    </source>
</evidence>
<proteinExistence type="predicted"/>
<dbReference type="GO" id="GO:0000978">
    <property type="term" value="F:RNA polymerase II cis-regulatory region sequence-specific DNA binding"/>
    <property type="evidence" value="ECO:0007669"/>
    <property type="project" value="TreeGrafter"/>
</dbReference>
<comment type="subcellular location">
    <subcellularLocation>
        <location evidence="1 5 6">Nucleus</location>
    </subcellularLocation>
</comment>
<dbReference type="GO" id="GO:0030154">
    <property type="term" value="P:cell differentiation"/>
    <property type="evidence" value="ECO:0007669"/>
    <property type="project" value="TreeGrafter"/>
</dbReference>
<evidence type="ECO:0000256" key="2">
    <source>
        <dbReference type="ARBA" id="ARBA00023125"/>
    </source>
</evidence>
<evidence type="ECO:0000256" key="5">
    <source>
        <dbReference type="PROSITE-ProRule" id="PRU00108"/>
    </source>
</evidence>
<organism evidence="9">
    <name type="scientific">Magallana gigas</name>
    <name type="common">Pacific oyster</name>
    <name type="synonym">Crassostrea gigas</name>
    <dbReference type="NCBI Taxonomy" id="29159"/>
    <lineage>
        <taxon>Eukaryota</taxon>
        <taxon>Metazoa</taxon>
        <taxon>Spiralia</taxon>
        <taxon>Lophotrochozoa</taxon>
        <taxon>Mollusca</taxon>
        <taxon>Bivalvia</taxon>
        <taxon>Autobranchia</taxon>
        <taxon>Pteriomorphia</taxon>
        <taxon>Ostreida</taxon>
        <taxon>Ostreoidea</taxon>
        <taxon>Ostreidae</taxon>
        <taxon>Magallana</taxon>
    </lineage>
</organism>
<evidence type="ECO:0000256" key="1">
    <source>
        <dbReference type="ARBA" id="ARBA00004123"/>
    </source>
</evidence>
<dbReference type="PANTHER" id="PTHR24324:SF5">
    <property type="entry name" value="HEMATOPOIETICALLY-EXPRESSED HOMEOBOX PROTEIN HHEX"/>
    <property type="match status" value="1"/>
</dbReference>
<dbReference type="SMART" id="SM00389">
    <property type="entry name" value="HOX"/>
    <property type="match status" value="1"/>
</dbReference>
<reference evidence="10" key="2">
    <citation type="submission" date="2022-08" db="UniProtKB">
        <authorList>
            <consortium name="EnsemblMetazoa"/>
        </authorList>
    </citation>
    <scope>IDENTIFICATION</scope>
    <source>
        <strain evidence="10">05x7-T-G4-1.051#20</strain>
    </source>
</reference>
<dbReference type="EnsemblMetazoa" id="G16348.3">
    <property type="protein sequence ID" value="G16348.3:cds"/>
    <property type="gene ID" value="G16348"/>
</dbReference>
<keyword evidence="11" id="KW-1185">Reference proteome</keyword>
<feature type="compositionally biased region" description="Low complexity" evidence="7">
    <location>
        <begin position="73"/>
        <end position="87"/>
    </location>
</feature>
<feature type="domain" description="Homeobox" evidence="8">
    <location>
        <begin position="179"/>
        <end position="239"/>
    </location>
</feature>
<feature type="region of interest" description="Disordered" evidence="7">
    <location>
        <begin position="236"/>
        <end position="296"/>
    </location>
</feature>
<dbReference type="OMA" id="HHAFSKV"/>
<protein>
    <submittedName>
        <fullName evidence="9">Hematopoietically-expressed homeobox protein hhex</fullName>
    </submittedName>
    <submittedName>
        <fullName evidence="10">Homeobox domain-containing protein</fullName>
    </submittedName>
</protein>
<dbReference type="InterPro" id="IPR051000">
    <property type="entry name" value="Homeobox_DNA-bind_prot"/>
</dbReference>
<dbReference type="PROSITE" id="PS50071">
    <property type="entry name" value="HOMEOBOX_2"/>
    <property type="match status" value="1"/>
</dbReference>
<dbReference type="AlphaFoldDB" id="K1R770"/>
<evidence type="ECO:0000313" key="10">
    <source>
        <dbReference type="EnsemblMetazoa" id="G16348.1:cds"/>
    </source>
</evidence>
<dbReference type="EMBL" id="JH818738">
    <property type="protein sequence ID" value="EKC41598.1"/>
    <property type="molecule type" value="Genomic_DNA"/>
</dbReference>
<feature type="DNA-binding region" description="Homeobox" evidence="5">
    <location>
        <begin position="181"/>
        <end position="240"/>
    </location>
</feature>
<dbReference type="SUPFAM" id="SSF46689">
    <property type="entry name" value="Homeodomain-like"/>
    <property type="match status" value="1"/>
</dbReference>
<gene>
    <name evidence="9" type="ORF">CGI_10025054</name>
</gene>
<dbReference type="CDD" id="cd00086">
    <property type="entry name" value="homeodomain"/>
    <property type="match status" value="1"/>
</dbReference>
<dbReference type="InterPro" id="IPR020479">
    <property type="entry name" value="HD_metazoa"/>
</dbReference>
<evidence type="ECO:0000256" key="4">
    <source>
        <dbReference type="ARBA" id="ARBA00023242"/>
    </source>
</evidence>
<feature type="compositionally biased region" description="Polar residues" evidence="7">
    <location>
        <begin position="50"/>
        <end position="64"/>
    </location>
</feature>
<dbReference type="PANTHER" id="PTHR24324">
    <property type="entry name" value="HOMEOBOX PROTEIN HHEX"/>
    <property type="match status" value="1"/>
</dbReference>
<dbReference type="KEGG" id="crg:105318945"/>
<reference evidence="9" key="1">
    <citation type="journal article" date="2012" name="Nature">
        <title>The oyster genome reveals stress adaptation and complexity of shell formation.</title>
        <authorList>
            <person name="Zhang G."/>
            <person name="Fang X."/>
            <person name="Guo X."/>
            <person name="Li L."/>
            <person name="Luo R."/>
            <person name="Xu F."/>
            <person name="Yang P."/>
            <person name="Zhang L."/>
            <person name="Wang X."/>
            <person name="Qi H."/>
            <person name="Xiong Z."/>
            <person name="Que H."/>
            <person name="Xie Y."/>
            <person name="Holland P.W."/>
            <person name="Paps J."/>
            <person name="Zhu Y."/>
            <person name="Wu F."/>
            <person name="Chen Y."/>
            <person name="Wang J."/>
            <person name="Peng C."/>
            <person name="Meng J."/>
            <person name="Yang L."/>
            <person name="Liu J."/>
            <person name="Wen B."/>
            <person name="Zhang N."/>
            <person name="Huang Z."/>
            <person name="Zhu Q."/>
            <person name="Feng Y."/>
            <person name="Mount A."/>
            <person name="Hedgecock D."/>
            <person name="Xu Z."/>
            <person name="Liu Y."/>
            <person name="Domazet-Loso T."/>
            <person name="Du Y."/>
            <person name="Sun X."/>
            <person name="Zhang S."/>
            <person name="Liu B."/>
            <person name="Cheng P."/>
            <person name="Jiang X."/>
            <person name="Li J."/>
            <person name="Fan D."/>
            <person name="Wang W."/>
            <person name="Fu W."/>
            <person name="Wang T."/>
            <person name="Wang B."/>
            <person name="Zhang J."/>
            <person name="Peng Z."/>
            <person name="Li Y."/>
            <person name="Li N."/>
            <person name="Wang J."/>
            <person name="Chen M."/>
            <person name="He Y."/>
            <person name="Tan F."/>
            <person name="Song X."/>
            <person name="Zheng Q."/>
            <person name="Huang R."/>
            <person name="Yang H."/>
            <person name="Du X."/>
            <person name="Chen L."/>
            <person name="Yang M."/>
            <person name="Gaffney P.M."/>
            <person name="Wang S."/>
            <person name="Luo L."/>
            <person name="She Z."/>
            <person name="Ming Y."/>
            <person name="Huang W."/>
            <person name="Zhang S."/>
            <person name="Huang B."/>
            <person name="Zhang Y."/>
            <person name="Qu T."/>
            <person name="Ni P."/>
            <person name="Miao G."/>
            <person name="Wang J."/>
            <person name="Wang Q."/>
            <person name="Steinberg C.E."/>
            <person name="Wang H."/>
            <person name="Li N."/>
            <person name="Qian L."/>
            <person name="Zhang G."/>
            <person name="Li Y."/>
            <person name="Yang H."/>
            <person name="Liu X."/>
            <person name="Wang J."/>
            <person name="Yin Y."/>
            <person name="Wang J."/>
        </authorList>
    </citation>
    <scope>NUCLEOTIDE SEQUENCE [LARGE SCALE GENOMIC DNA]</scope>
    <source>
        <strain evidence="9">05x7-T-G4-1.051#20</strain>
    </source>
</reference>
<feature type="compositionally biased region" description="Acidic residues" evidence="7">
    <location>
        <begin position="274"/>
        <end position="296"/>
    </location>
</feature>
<dbReference type="InterPro" id="IPR001356">
    <property type="entry name" value="HD"/>
</dbReference>
<dbReference type="InterPro" id="IPR009057">
    <property type="entry name" value="Homeodomain-like_sf"/>
</dbReference>
<dbReference type="Gene3D" id="1.10.10.60">
    <property type="entry name" value="Homeodomain-like"/>
    <property type="match status" value="1"/>
</dbReference>
<sequence>MKADNELTTVNFCGSTMIHPNPQHSALVNAMTSLYGPHMHPSISPPEAAPSQTNTSPTGSSSSFRIDDILRTSPNSSSSASNSLSGLAKPTPINPAALHASGVLTAPSLYKPMSMYDHPMLPQSPYLPSHMSYTNAFMSHMYPMPYMRPEYALLDRHHAFSKVVPKPFLWNHFMQRPLHKRKGGQVRFSNDQTVELEKKFESHKYLSPPERKRLAKTLQLTERQVKTWFQNRRAKWRRLKQESPTGEKQGESAEDKTGSDVAEDSEERNRCTTDEEDFDMEDSDDEIDVENETTEK</sequence>
<feature type="compositionally biased region" description="Basic and acidic residues" evidence="7">
    <location>
        <begin position="248"/>
        <end position="258"/>
    </location>
</feature>
<dbReference type="GO" id="GO:0005634">
    <property type="term" value="C:nucleus"/>
    <property type="evidence" value="ECO:0007669"/>
    <property type="project" value="UniProtKB-SubCell"/>
</dbReference>
<dbReference type="FunFam" id="1.10.10.60:FF:000721">
    <property type="entry name" value="Hematopoietically-expressed homeobox protein HHEX"/>
    <property type="match status" value="1"/>
</dbReference>
<keyword evidence="2 5" id="KW-0238">DNA-binding</keyword>
<evidence type="ECO:0000313" key="11">
    <source>
        <dbReference type="Proteomes" id="UP000005408"/>
    </source>
</evidence>
<dbReference type="Proteomes" id="UP000005408">
    <property type="component" value="Unassembled WGS sequence"/>
</dbReference>
<dbReference type="Pfam" id="PF00046">
    <property type="entry name" value="Homeodomain"/>
    <property type="match status" value="1"/>
</dbReference>
<keyword evidence="3 5" id="KW-0371">Homeobox</keyword>
<dbReference type="InterPro" id="IPR017970">
    <property type="entry name" value="Homeobox_CS"/>
</dbReference>
<evidence type="ECO:0000256" key="7">
    <source>
        <dbReference type="SAM" id="MobiDB-lite"/>
    </source>
</evidence>
<dbReference type="PRINTS" id="PR00024">
    <property type="entry name" value="HOMEOBOX"/>
</dbReference>
<name>K1R770_MAGGI</name>
<dbReference type="EnsemblMetazoa" id="G16348.1">
    <property type="protein sequence ID" value="G16348.1:cds"/>
    <property type="gene ID" value="G16348"/>
</dbReference>
<evidence type="ECO:0000256" key="3">
    <source>
        <dbReference type="ARBA" id="ARBA00023155"/>
    </source>
</evidence>
<dbReference type="GO" id="GO:0000981">
    <property type="term" value="F:DNA-binding transcription factor activity, RNA polymerase II-specific"/>
    <property type="evidence" value="ECO:0007669"/>
    <property type="project" value="InterPro"/>
</dbReference>
<dbReference type="PROSITE" id="PS00027">
    <property type="entry name" value="HOMEOBOX_1"/>
    <property type="match status" value="1"/>
</dbReference>
<evidence type="ECO:0000313" key="9">
    <source>
        <dbReference type="EMBL" id="EKC41598.1"/>
    </source>
</evidence>
<dbReference type="FunCoup" id="K1R770">
    <property type="interactions" value="12"/>
</dbReference>
<accession>K1R770</accession>